<dbReference type="InterPro" id="IPR000477">
    <property type="entry name" value="RT_dom"/>
</dbReference>
<dbReference type="OrthoDB" id="128765at2759"/>
<keyword evidence="4" id="KW-1185">Reference proteome</keyword>
<reference evidence="3" key="1">
    <citation type="submission" date="2023-04" db="EMBL/GenBank/DDBJ databases">
        <title>Phytophthora fragariaefolia NBRC 109709.</title>
        <authorList>
            <person name="Ichikawa N."/>
            <person name="Sato H."/>
            <person name="Tonouchi N."/>
        </authorList>
    </citation>
    <scope>NUCLEOTIDE SEQUENCE</scope>
    <source>
        <strain evidence="3">NBRC 109709</strain>
    </source>
</reference>
<name>A0A9W6XSF2_9STRA</name>
<gene>
    <name evidence="3" type="ORF">Pfra01_001662900</name>
</gene>
<dbReference type="CDD" id="cd01647">
    <property type="entry name" value="RT_LTR"/>
    <property type="match status" value="1"/>
</dbReference>
<evidence type="ECO:0000313" key="4">
    <source>
        <dbReference type="Proteomes" id="UP001165121"/>
    </source>
</evidence>
<organism evidence="3 4">
    <name type="scientific">Phytophthora fragariaefolia</name>
    <dbReference type="NCBI Taxonomy" id="1490495"/>
    <lineage>
        <taxon>Eukaryota</taxon>
        <taxon>Sar</taxon>
        <taxon>Stramenopiles</taxon>
        <taxon>Oomycota</taxon>
        <taxon>Peronosporomycetes</taxon>
        <taxon>Peronosporales</taxon>
        <taxon>Peronosporaceae</taxon>
        <taxon>Phytophthora</taxon>
    </lineage>
</organism>
<protein>
    <submittedName>
        <fullName evidence="3">Unnamed protein product</fullName>
    </submittedName>
</protein>
<proteinExistence type="predicted"/>
<dbReference type="Proteomes" id="UP001165121">
    <property type="component" value="Unassembled WGS sequence"/>
</dbReference>
<feature type="domain" description="Reverse transcriptase/retrotransposon-derived protein RNase H-like" evidence="2">
    <location>
        <begin position="477"/>
        <end position="534"/>
    </location>
</feature>
<dbReference type="SUPFAM" id="SSF56672">
    <property type="entry name" value="DNA/RNA polymerases"/>
    <property type="match status" value="1"/>
</dbReference>
<feature type="domain" description="Reverse transcriptase" evidence="1">
    <location>
        <begin position="238"/>
        <end position="390"/>
    </location>
</feature>
<dbReference type="Gene3D" id="3.10.10.10">
    <property type="entry name" value="HIV Type 1 Reverse Transcriptase, subunit A, domain 1"/>
    <property type="match status" value="1"/>
</dbReference>
<dbReference type="AlphaFoldDB" id="A0A9W6XSF2"/>
<dbReference type="PANTHER" id="PTHR33064">
    <property type="entry name" value="POL PROTEIN"/>
    <property type="match status" value="1"/>
</dbReference>
<dbReference type="InterPro" id="IPR043128">
    <property type="entry name" value="Rev_trsase/Diguanyl_cyclase"/>
</dbReference>
<dbReference type="Pfam" id="PF17919">
    <property type="entry name" value="RT_RNaseH_2"/>
    <property type="match status" value="1"/>
</dbReference>
<evidence type="ECO:0000259" key="2">
    <source>
        <dbReference type="Pfam" id="PF17919"/>
    </source>
</evidence>
<dbReference type="Pfam" id="PF00078">
    <property type="entry name" value="RVT_1"/>
    <property type="match status" value="1"/>
</dbReference>
<sequence>MGDKPVPVNSKVKLDLRFSTPGGPLVLRNVICWVTEQKLPDGVGDLLLSHWVMTRLGYSPEKHLAAAQQVQPEWDMGGIEDGQSSSVAKVLAYAGNAEAPRRTDEERAMEEDEDRACFPTFDDDLGVEREEIRRILLMKVEEARQFGASAEFVAELRSILMELIDVFRLVIGRDPPVDMLPMEVTLKPGATPVRCRARRYSQAHREFLKKHIDALIDAGLCYRNPKSRWCSPPHVVNKQAVGDHRMTVDVRAPNDRVDSTAWPMPILEVAFGRLEGSSRYFSLDFFKGFWQFAMAAWCQEIYSILTEEGVITPTRVLMGGTNSVAYVQSTVQEMFSEVFNNGLLIWIDDLLGYEKTDEGLLALLRKVLTICAEKGLKLNPKKCSFFMQEALWCGRLVSGAGVRHNPARVDALTNLPSPTTGQELQQFICALNWMRNSIPAYNKVVDPLVKFVEKVYEKAGGRKKTLVRRVHLGDVGWGSAEDDGLAQCKAALQKVLQLAHPDPAKRLMVYTDASDEHWGAVITQISPETAHRPLGEQDHEPLLMLSNIQVSQPSTAVRQFSKKLGSHDGNVSTAVVGLLSSLL</sequence>
<dbReference type="Gene3D" id="3.30.70.270">
    <property type="match status" value="2"/>
</dbReference>
<dbReference type="InterPro" id="IPR041577">
    <property type="entry name" value="RT_RNaseH_2"/>
</dbReference>
<dbReference type="EMBL" id="BSXT01001888">
    <property type="protein sequence ID" value="GMF45864.1"/>
    <property type="molecule type" value="Genomic_DNA"/>
</dbReference>
<evidence type="ECO:0000313" key="3">
    <source>
        <dbReference type="EMBL" id="GMF45864.1"/>
    </source>
</evidence>
<dbReference type="InterPro" id="IPR043502">
    <property type="entry name" value="DNA/RNA_pol_sf"/>
</dbReference>
<accession>A0A9W6XSF2</accession>
<evidence type="ECO:0000259" key="1">
    <source>
        <dbReference type="Pfam" id="PF00078"/>
    </source>
</evidence>
<dbReference type="InterPro" id="IPR051320">
    <property type="entry name" value="Viral_Replic_Matur_Polypro"/>
</dbReference>
<dbReference type="PANTHER" id="PTHR33064:SF37">
    <property type="entry name" value="RIBONUCLEASE H"/>
    <property type="match status" value="1"/>
</dbReference>
<comment type="caution">
    <text evidence="3">The sequence shown here is derived from an EMBL/GenBank/DDBJ whole genome shotgun (WGS) entry which is preliminary data.</text>
</comment>